<sequence>MTFCLITHVPHGFQNGEYYAYSPYVREMNIWANYVDKIIVVAPLTLKNKTAIEIPYSHQNIDFRTVASYHFLSLQSALQSMFKLPKVVLEIYKAMRQADHIHLRCPGNMGLLGCLVQVLFPSKPKTAKYAGNWDLKAKQPLSYRLQKWILSNTFLTKNMQVLVYGEWENSTKNIKPFFTASYFEKDKIAVSPKPLTGKISFVFVGTLSNGKQPLYAIQLVEQLYKKGHDVALTVFGEGAERKSLEEYIKINHLESIISLQGNQNQETVKEAYIKNHFVVLPSLSEGWPKVIAEGMFWGCLPIASPVSCVPNMLDNGNRGLLLELQLANDVAQIESMITDEKRYQTQVNSAIQWSRQYTLDVFENEIKQLLQS</sequence>
<dbReference type="Gene3D" id="3.40.50.2000">
    <property type="entry name" value="Glycogen Phosphorylase B"/>
    <property type="match status" value="2"/>
</dbReference>
<name>A0A7Y3RAZ0_9FLAO</name>
<keyword evidence="3" id="KW-1185">Reference proteome</keyword>
<dbReference type="PANTHER" id="PTHR12526:SF630">
    <property type="entry name" value="GLYCOSYLTRANSFERASE"/>
    <property type="match status" value="1"/>
</dbReference>
<dbReference type="AlphaFoldDB" id="A0A7Y3RAZ0"/>
<evidence type="ECO:0000313" key="3">
    <source>
        <dbReference type="Proteomes" id="UP000536509"/>
    </source>
</evidence>
<proteinExistence type="predicted"/>
<dbReference type="InterPro" id="IPR001296">
    <property type="entry name" value="Glyco_trans_1"/>
</dbReference>
<comment type="caution">
    <text evidence="2">The sequence shown here is derived from an EMBL/GenBank/DDBJ whole genome shotgun (WGS) entry which is preliminary data.</text>
</comment>
<dbReference type="Proteomes" id="UP000536509">
    <property type="component" value="Unassembled WGS sequence"/>
</dbReference>
<dbReference type="Pfam" id="PF00534">
    <property type="entry name" value="Glycos_transf_1"/>
    <property type="match status" value="1"/>
</dbReference>
<organism evidence="2 3">
    <name type="scientific">Flavobacterium rivulicola</name>
    <dbReference type="NCBI Taxonomy" id="2732161"/>
    <lineage>
        <taxon>Bacteria</taxon>
        <taxon>Pseudomonadati</taxon>
        <taxon>Bacteroidota</taxon>
        <taxon>Flavobacteriia</taxon>
        <taxon>Flavobacteriales</taxon>
        <taxon>Flavobacteriaceae</taxon>
        <taxon>Flavobacterium</taxon>
    </lineage>
</organism>
<evidence type="ECO:0000259" key="1">
    <source>
        <dbReference type="Pfam" id="PF00534"/>
    </source>
</evidence>
<dbReference type="RefSeq" id="WP_171222758.1">
    <property type="nucleotide sequence ID" value="NZ_CP121446.1"/>
</dbReference>
<dbReference type="EMBL" id="JABEVX010000006">
    <property type="protein sequence ID" value="NNT72592.1"/>
    <property type="molecule type" value="Genomic_DNA"/>
</dbReference>
<evidence type="ECO:0000313" key="2">
    <source>
        <dbReference type="EMBL" id="NNT72592.1"/>
    </source>
</evidence>
<dbReference type="GO" id="GO:0016757">
    <property type="term" value="F:glycosyltransferase activity"/>
    <property type="evidence" value="ECO:0007669"/>
    <property type="project" value="InterPro"/>
</dbReference>
<dbReference type="SUPFAM" id="SSF53756">
    <property type="entry name" value="UDP-Glycosyltransferase/glycogen phosphorylase"/>
    <property type="match status" value="1"/>
</dbReference>
<reference evidence="2 3" key="1">
    <citation type="submission" date="2020-05" db="EMBL/GenBank/DDBJ databases">
        <title>Draft genome of Flavobacterium sp. IMCC34852.</title>
        <authorList>
            <person name="Song J."/>
            <person name="Cho J.-C."/>
        </authorList>
    </citation>
    <scope>NUCLEOTIDE SEQUENCE [LARGE SCALE GENOMIC DNA]</scope>
    <source>
        <strain evidence="2 3">IMCC34852</strain>
    </source>
</reference>
<protein>
    <submittedName>
        <fullName evidence="2">Glycosyltransferase</fullName>
    </submittedName>
</protein>
<keyword evidence="2" id="KW-0808">Transferase</keyword>
<gene>
    <name evidence="2" type="ORF">HKT18_10220</name>
</gene>
<accession>A0A7Y3RAZ0</accession>
<dbReference type="CDD" id="cd03801">
    <property type="entry name" value="GT4_PimA-like"/>
    <property type="match status" value="1"/>
</dbReference>
<dbReference type="PANTHER" id="PTHR12526">
    <property type="entry name" value="GLYCOSYLTRANSFERASE"/>
    <property type="match status" value="1"/>
</dbReference>
<feature type="domain" description="Glycosyl transferase family 1" evidence="1">
    <location>
        <begin position="193"/>
        <end position="352"/>
    </location>
</feature>